<dbReference type="GO" id="GO:0043190">
    <property type="term" value="C:ATP-binding cassette (ABC) transporter complex"/>
    <property type="evidence" value="ECO:0007669"/>
    <property type="project" value="InterPro"/>
</dbReference>
<reference evidence="8 9" key="1">
    <citation type="submission" date="2019-01" db="EMBL/GenBank/DDBJ databases">
        <title>Complete genome of a denitifying bacterium Halomons sp. BC-M4-5.</title>
        <authorList>
            <person name="Wang L."/>
            <person name="Shao Z."/>
        </authorList>
    </citation>
    <scope>NUCLEOTIDE SEQUENCE [LARGE SCALE GENOMIC DNA]</scope>
    <source>
        <strain evidence="8 9">BC-M4-5</strain>
    </source>
</reference>
<dbReference type="InterPro" id="IPR037294">
    <property type="entry name" value="ABC_BtuC-like"/>
</dbReference>
<accession>A0A6I6SJL2</accession>
<dbReference type="AlphaFoldDB" id="A0A6I6SJL2"/>
<evidence type="ECO:0000313" key="8">
    <source>
        <dbReference type="EMBL" id="QHC48614.1"/>
    </source>
</evidence>
<comment type="subcellular location">
    <subcellularLocation>
        <location evidence="6">Cell membrane</location>
        <topology evidence="6">Multi-pass membrane protein</topology>
    </subcellularLocation>
    <subcellularLocation>
        <location evidence="1">Membrane</location>
        <topology evidence="1">Multi-pass membrane protein</topology>
    </subcellularLocation>
</comment>
<keyword evidence="3 6" id="KW-0812">Transmembrane</keyword>
<dbReference type="PANTHER" id="PTHR30477">
    <property type="entry name" value="ABC-TRANSPORTER METAL-BINDING PROTEIN"/>
    <property type="match status" value="1"/>
</dbReference>
<evidence type="ECO:0000256" key="4">
    <source>
        <dbReference type="ARBA" id="ARBA00022989"/>
    </source>
</evidence>
<protein>
    <submittedName>
        <fullName evidence="8">Metal ABC transporter permease</fullName>
    </submittedName>
</protein>
<dbReference type="OrthoDB" id="9783937at2"/>
<dbReference type="GO" id="GO:0055085">
    <property type="term" value="P:transmembrane transport"/>
    <property type="evidence" value="ECO:0007669"/>
    <property type="project" value="InterPro"/>
</dbReference>
<dbReference type="Pfam" id="PF00950">
    <property type="entry name" value="ABC-3"/>
    <property type="match status" value="1"/>
</dbReference>
<feature type="transmembrane region" description="Helical" evidence="7">
    <location>
        <begin position="101"/>
        <end position="122"/>
    </location>
</feature>
<dbReference type="Proteomes" id="UP000464013">
    <property type="component" value="Chromosome"/>
</dbReference>
<evidence type="ECO:0000256" key="5">
    <source>
        <dbReference type="ARBA" id="ARBA00023136"/>
    </source>
</evidence>
<dbReference type="Gene3D" id="1.10.3470.10">
    <property type="entry name" value="ABC transporter involved in vitamin B12 uptake, BtuC"/>
    <property type="match status" value="1"/>
</dbReference>
<organism evidence="8 9">
    <name type="scientific">Billgrantia tianxiuensis</name>
    <dbReference type="NCBI Taxonomy" id="2497861"/>
    <lineage>
        <taxon>Bacteria</taxon>
        <taxon>Pseudomonadati</taxon>
        <taxon>Pseudomonadota</taxon>
        <taxon>Gammaproteobacteria</taxon>
        <taxon>Oceanospirillales</taxon>
        <taxon>Halomonadaceae</taxon>
        <taxon>Billgrantia</taxon>
    </lineage>
</organism>
<evidence type="ECO:0000256" key="6">
    <source>
        <dbReference type="RuleBase" id="RU003943"/>
    </source>
</evidence>
<feature type="transmembrane region" description="Helical" evidence="7">
    <location>
        <begin position="259"/>
        <end position="279"/>
    </location>
</feature>
<dbReference type="RefSeq" id="WP_159548429.1">
    <property type="nucleotide sequence ID" value="NZ_CP035042.1"/>
</dbReference>
<gene>
    <name evidence="8" type="ORF">EKK97_01995</name>
</gene>
<dbReference type="InterPro" id="IPR001626">
    <property type="entry name" value="ABC_TroCD"/>
</dbReference>
<evidence type="ECO:0000256" key="3">
    <source>
        <dbReference type="ARBA" id="ARBA00022692"/>
    </source>
</evidence>
<keyword evidence="5 7" id="KW-0472">Membrane</keyword>
<evidence type="ECO:0000256" key="1">
    <source>
        <dbReference type="ARBA" id="ARBA00004141"/>
    </source>
</evidence>
<proteinExistence type="inferred from homology"/>
<keyword evidence="9" id="KW-1185">Reference proteome</keyword>
<evidence type="ECO:0000256" key="7">
    <source>
        <dbReference type="SAM" id="Phobius"/>
    </source>
</evidence>
<feature type="transmembrane region" description="Helical" evidence="7">
    <location>
        <begin position="185"/>
        <end position="214"/>
    </location>
</feature>
<keyword evidence="4 7" id="KW-1133">Transmembrane helix</keyword>
<dbReference type="PANTHER" id="PTHR30477:SF13">
    <property type="entry name" value="IRON TRANSPORT SYSTEM MEMBRANE PROTEIN HI_0360-RELATED"/>
    <property type="match status" value="1"/>
</dbReference>
<comment type="similarity">
    <text evidence="2 6">Belongs to the ABC-3 integral membrane protein family.</text>
</comment>
<dbReference type="KEGG" id="htx:EKK97_01995"/>
<dbReference type="SUPFAM" id="SSF81345">
    <property type="entry name" value="ABC transporter involved in vitamin B12 uptake, BtuC"/>
    <property type="match status" value="1"/>
</dbReference>
<name>A0A6I6SJL2_9GAMM</name>
<sequence length="299" mass="31111">MLDTLLWWLTSPFDYVFMRRALAACLALSFTAPILGVLLTLRGMSLMGEALSHAIMPGVAIAFMLAGFSLPLMMFGGVLAGLVTVALAGGVTQFSGLKEDAAMASLFLIAMASGVTIVSLSGSALDLGHVLFGSILAVDGRTLWLVALGSSVILVGLAISFRALVVECLDPLFLTLQGRHAGWTHALFMVLVVVSLVMGFQTLGTLMAAGLMLLPAAAARYWSQRLEGMIAIAVGIALASSVAGLLVSYHAGLPSGPSIILLAGLGYGVSLVLGPYRGLRTGTTRPKRVIPSRQAGQLR</sequence>
<evidence type="ECO:0000313" key="9">
    <source>
        <dbReference type="Proteomes" id="UP000464013"/>
    </source>
</evidence>
<evidence type="ECO:0000256" key="2">
    <source>
        <dbReference type="ARBA" id="ARBA00008034"/>
    </source>
</evidence>
<keyword evidence="6" id="KW-0813">Transport</keyword>
<feature type="transmembrane region" description="Helical" evidence="7">
    <location>
        <begin position="62"/>
        <end position="89"/>
    </location>
</feature>
<dbReference type="EMBL" id="CP035042">
    <property type="protein sequence ID" value="QHC48614.1"/>
    <property type="molecule type" value="Genomic_DNA"/>
</dbReference>
<feature type="transmembrane region" description="Helical" evidence="7">
    <location>
        <begin position="226"/>
        <end position="247"/>
    </location>
</feature>
<feature type="transmembrane region" description="Helical" evidence="7">
    <location>
        <begin position="20"/>
        <end position="41"/>
    </location>
</feature>
<feature type="transmembrane region" description="Helical" evidence="7">
    <location>
        <begin position="143"/>
        <end position="165"/>
    </location>
</feature>
<dbReference type="GO" id="GO:0010043">
    <property type="term" value="P:response to zinc ion"/>
    <property type="evidence" value="ECO:0007669"/>
    <property type="project" value="TreeGrafter"/>
</dbReference>